<dbReference type="EMBL" id="CAJEWN010001886">
    <property type="protein sequence ID" value="CAD2200671.1"/>
    <property type="molecule type" value="Genomic_DNA"/>
</dbReference>
<evidence type="ECO:0000256" key="1">
    <source>
        <dbReference type="SAM" id="Phobius"/>
    </source>
</evidence>
<feature type="transmembrane region" description="Helical" evidence="1">
    <location>
        <begin position="91"/>
        <end position="112"/>
    </location>
</feature>
<keyword evidence="1" id="KW-0812">Transmembrane</keyword>
<sequence>MNNSIYNFKLQLIHDPQIANTFDVDIVVEINFVFDLRGHSNMGTKHLNDILSKLEISSRSKTDEKNKNIKYYANHIGPGMPIVVLIKLTRIITTQLILMGVIIYTICLYFLLGQ</sequence>
<proteinExistence type="predicted"/>
<reference evidence="2 3" key="1">
    <citation type="submission" date="2020-08" db="EMBL/GenBank/DDBJ databases">
        <authorList>
            <person name="Koutsovoulos G."/>
            <person name="Danchin GJ E."/>
        </authorList>
    </citation>
    <scope>NUCLEOTIDE SEQUENCE [LARGE SCALE GENOMIC DNA]</scope>
</reference>
<name>A0A6V7XN07_MELEN</name>
<organism evidence="2 3">
    <name type="scientific">Meloidogyne enterolobii</name>
    <name type="common">Root-knot nematode worm</name>
    <name type="synonym">Meloidogyne mayaguensis</name>
    <dbReference type="NCBI Taxonomy" id="390850"/>
    <lineage>
        <taxon>Eukaryota</taxon>
        <taxon>Metazoa</taxon>
        <taxon>Ecdysozoa</taxon>
        <taxon>Nematoda</taxon>
        <taxon>Chromadorea</taxon>
        <taxon>Rhabditida</taxon>
        <taxon>Tylenchina</taxon>
        <taxon>Tylenchomorpha</taxon>
        <taxon>Tylenchoidea</taxon>
        <taxon>Meloidogynidae</taxon>
        <taxon>Meloidogyninae</taxon>
        <taxon>Meloidogyne</taxon>
    </lineage>
</organism>
<comment type="caution">
    <text evidence="2">The sequence shown here is derived from an EMBL/GenBank/DDBJ whole genome shotgun (WGS) entry which is preliminary data.</text>
</comment>
<dbReference type="AlphaFoldDB" id="A0A6V7XN07"/>
<keyword evidence="1" id="KW-1133">Transmembrane helix</keyword>
<dbReference type="Proteomes" id="UP000580250">
    <property type="component" value="Unassembled WGS sequence"/>
</dbReference>
<protein>
    <submittedName>
        <fullName evidence="2">Uncharacterized protein</fullName>
    </submittedName>
</protein>
<accession>A0A6V7XN07</accession>
<evidence type="ECO:0000313" key="2">
    <source>
        <dbReference type="EMBL" id="CAD2200671.1"/>
    </source>
</evidence>
<keyword evidence="1" id="KW-0472">Membrane</keyword>
<gene>
    <name evidence="2" type="ORF">MENT_LOCUS54155</name>
</gene>
<evidence type="ECO:0000313" key="3">
    <source>
        <dbReference type="Proteomes" id="UP000580250"/>
    </source>
</evidence>